<accession>A0ACC2WC14</accession>
<sequence>MPAPETPRTSIAPPEGPMTPAADAYDFNIDLPVGNDFANGSYTPGKINPGGGFYPGSGATPDTPQQQRYHALNHDPSTYRRISFPGDPTTLSGVPSGTIRKWTRRLLRRLKAAPFVVKLLLLLGGTVLGVLLIRVIPTLQLPSHRGGVAWSDLQRRLGQGLGGRELCDPTQGDGFVNHENVWERSDGACGSSHFLYRFRHTPKERYRQEFPEFINKTVFIYGDSVGRHLYDDYCRYLGMKGERRAFPDEKEMVIYWEGTINGGAWDFLWMYNRDIKFNQYYDVIPQEDLQTFQTRLKQLIYFVRDLWPEAKPVWITSHWLNPNDLNVRHAWSGPFYHMAPLNQSEDSHLLPPLFTPRRQTQHRHALTLAAEETGVDMVDYWKLKDSFTTDEYFRGLDRVHPIEEPRAVMIDMLLEKMHRWFAYGI</sequence>
<name>A0ACC2WC14_9TREE</name>
<protein>
    <submittedName>
        <fullName evidence="1">Uncharacterized protein</fullName>
    </submittedName>
</protein>
<proteinExistence type="predicted"/>
<evidence type="ECO:0000313" key="2">
    <source>
        <dbReference type="Proteomes" id="UP001230649"/>
    </source>
</evidence>
<reference evidence="1" key="1">
    <citation type="submission" date="2023-04" db="EMBL/GenBank/DDBJ databases">
        <title>Draft Genome sequencing of Naganishia species isolated from polar environments using Oxford Nanopore Technology.</title>
        <authorList>
            <person name="Leo P."/>
            <person name="Venkateswaran K."/>
        </authorList>
    </citation>
    <scope>NUCLEOTIDE SEQUENCE</scope>
    <source>
        <strain evidence="1">MNA-CCFEE 5262</strain>
    </source>
</reference>
<dbReference type="Proteomes" id="UP001230649">
    <property type="component" value="Unassembled WGS sequence"/>
</dbReference>
<gene>
    <name evidence="1" type="ORF">QFC20_003329</name>
</gene>
<organism evidence="1 2">
    <name type="scientific">Naganishia adeliensis</name>
    <dbReference type="NCBI Taxonomy" id="92952"/>
    <lineage>
        <taxon>Eukaryota</taxon>
        <taxon>Fungi</taxon>
        <taxon>Dikarya</taxon>
        <taxon>Basidiomycota</taxon>
        <taxon>Agaricomycotina</taxon>
        <taxon>Tremellomycetes</taxon>
        <taxon>Filobasidiales</taxon>
        <taxon>Filobasidiaceae</taxon>
        <taxon>Naganishia</taxon>
    </lineage>
</organism>
<dbReference type="EMBL" id="JASBWS010000030">
    <property type="protein sequence ID" value="KAJ9108631.1"/>
    <property type="molecule type" value="Genomic_DNA"/>
</dbReference>
<comment type="caution">
    <text evidence="1">The sequence shown here is derived from an EMBL/GenBank/DDBJ whole genome shotgun (WGS) entry which is preliminary data.</text>
</comment>
<evidence type="ECO:0000313" key="1">
    <source>
        <dbReference type="EMBL" id="KAJ9108631.1"/>
    </source>
</evidence>
<keyword evidence="2" id="KW-1185">Reference proteome</keyword>